<gene>
    <name evidence="2" type="ORF">SAMN02927903_01943</name>
</gene>
<dbReference type="InterPro" id="IPR036909">
    <property type="entry name" value="Cyt_c-like_dom_sf"/>
</dbReference>
<evidence type="ECO:0000313" key="3">
    <source>
        <dbReference type="Proteomes" id="UP000199354"/>
    </source>
</evidence>
<evidence type="ECO:0008006" key="4">
    <source>
        <dbReference type="Google" id="ProtNLM"/>
    </source>
</evidence>
<dbReference type="GO" id="GO:0009055">
    <property type="term" value="F:electron transfer activity"/>
    <property type="evidence" value="ECO:0007669"/>
    <property type="project" value="InterPro"/>
</dbReference>
<keyword evidence="1" id="KW-0732">Signal</keyword>
<accession>A0A1G5HPM8</accession>
<name>A0A1G5HPM8_9FLAO</name>
<organism evidence="2 3">
    <name type="scientific">Flavobacterium caeni</name>
    <dbReference type="NCBI Taxonomy" id="490189"/>
    <lineage>
        <taxon>Bacteria</taxon>
        <taxon>Pseudomonadati</taxon>
        <taxon>Bacteroidota</taxon>
        <taxon>Flavobacteriia</taxon>
        <taxon>Flavobacteriales</taxon>
        <taxon>Flavobacteriaceae</taxon>
        <taxon>Flavobacterium</taxon>
    </lineage>
</organism>
<dbReference type="Proteomes" id="UP000199354">
    <property type="component" value="Unassembled WGS sequence"/>
</dbReference>
<dbReference type="EMBL" id="FMVF01000008">
    <property type="protein sequence ID" value="SCY65687.1"/>
    <property type="molecule type" value="Genomic_DNA"/>
</dbReference>
<dbReference type="STRING" id="490189.SAMN02927903_01943"/>
<dbReference type="SUPFAM" id="SSF46626">
    <property type="entry name" value="Cytochrome c"/>
    <property type="match status" value="1"/>
</dbReference>
<evidence type="ECO:0000256" key="1">
    <source>
        <dbReference type="SAM" id="SignalP"/>
    </source>
</evidence>
<dbReference type="GO" id="GO:0020037">
    <property type="term" value="F:heme binding"/>
    <property type="evidence" value="ECO:0007669"/>
    <property type="project" value="InterPro"/>
</dbReference>
<dbReference type="RefSeq" id="WP_244503448.1">
    <property type="nucleotide sequence ID" value="NZ_FMVF01000008.1"/>
</dbReference>
<proteinExistence type="predicted"/>
<feature type="signal peptide" evidence="1">
    <location>
        <begin position="1"/>
        <end position="29"/>
    </location>
</feature>
<reference evidence="2 3" key="1">
    <citation type="submission" date="2016-10" db="EMBL/GenBank/DDBJ databases">
        <authorList>
            <person name="de Groot N.N."/>
        </authorList>
    </citation>
    <scope>NUCLEOTIDE SEQUENCE [LARGE SCALE GENOMIC DNA]</scope>
    <source>
        <strain evidence="2 3">CGMCC 1.7031</strain>
    </source>
</reference>
<protein>
    <recommendedName>
        <fullName evidence="4">Cytochrome c domain-containing protein</fullName>
    </recommendedName>
</protein>
<keyword evidence="3" id="KW-1185">Reference proteome</keyword>
<feature type="chain" id="PRO_5011706337" description="Cytochrome c domain-containing protein" evidence="1">
    <location>
        <begin position="30"/>
        <end position="131"/>
    </location>
</feature>
<sequence>MKISSSNPTNFPTRALGFAMMLFCAMGCANDSTDDLIAPQNTPDAPISYTNNVAAVINANCTVCHGASPVNGAPMSLVSYEQVKQAVLERGLIDRISRPQGAEGMMPNGGTRLPQNTIDMIAQWDAEGLLE</sequence>
<evidence type="ECO:0000313" key="2">
    <source>
        <dbReference type="EMBL" id="SCY65687.1"/>
    </source>
</evidence>
<dbReference type="AlphaFoldDB" id="A0A1G5HPM8"/>